<feature type="compositionally biased region" description="Acidic residues" evidence="13">
    <location>
        <begin position="1345"/>
        <end position="1363"/>
    </location>
</feature>
<evidence type="ECO:0000256" key="2">
    <source>
        <dbReference type="ARBA" id="ARBA00006460"/>
    </source>
</evidence>
<keyword evidence="7" id="KW-0862">Zinc</keyword>
<feature type="region of interest" description="Disordered" evidence="13">
    <location>
        <begin position="517"/>
        <end position="541"/>
    </location>
</feature>
<dbReference type="Proteomes" id="UP000327013">
    <property type="component" value="Chromosome 7"/>
</dbReference>
<dbReference type="Pfam" id="PF04997">
    <property type="entry name" value="RNA_pol_Rpb1_1"/>
    <property type="match status" value="1"/>
</dbReference>
<dbReference type="Gene3D" id="6.20.50.80">
    <property type="match status" value="1"/>
</dbReference>
<dbReference type="InterPro" id="IPR044893">
    <property type="entry name" value="RNA_pol_Rpb1_clamp_domain"/>
</dbReference>
<dbReference type="GO" id="GO:0005736">
    <property type="term" value="C:RNA polymerase I complex"/>
    <property type="evidence" value="ECO:0007669"/>
    <property type="project" value="UniProtKB-ARBA"/>
</dbReference>
<dbReference type="GO" id="GO:0003899">
    <property type="term" value="F:DNA-directed RNA polymerase activity"/>
    <property type="evidence" value="ECO:0007669"/>
    <property type="project" value="UniProtKB-EC"/>
</dbReference>
<organism evidence="15 16">
    <name type="scientific">Carpinus fangiana</name>
    <dbReference type="NCBI Taxonomy" id="176857"/>
    <lineage>
        <taxon>Eukaryota</taxon>
        <taxon>Viridiplantae</taxon>
        <taxon>Streptophyta</taxon>
        <taxon>Embryophyta</taxon>
        <taxon>Tracheophyta</taxon>
        <taxon>Spermatophyta</taxon>
        <taxon>Magnoliopsida</taxon>
        <taxon>eudicotyledons</taxon>
        <taxon>Gunneridae</taxon>
        <taxon>Pentapetalae</taxon>
        <taxon>rosids</taxon>
        <taxon>fabids</taxon>
        <taxon>Fagales</taxon>
        <taxon>Betulaceae</taxon>
        <taxon>Carpinus</taxon>
    </lineage>
</organism>
<dbReference type="CDD" id="cd01435">
    <property type="entry name" value="RNAP_I_RPA1_N"/>
    <property type="match status" value="1"/>
</dbReference>
<keyword evidence="9 12" id="KW-0804">Transcription</keyword>
<feature type="region of interest" description="Disordered" evidence="13">
    <location>
        <begin position="263"/>
        <end position="285"/>
    </location>
</feature>
<dbReference type="Gene3D" id="1.10.132.30">
    <property type="match status" value="1"/>
</dbReference>
<dbReference type="Pfam" id="PF04983">
    <property type="entry name" value="RNA_pol_Rpb1_3"/>
    <property type="match status" value="1"/>
</dbReference>
<evidence type="ECO:0000256" key="3">
    <source>
        <dbReference type="ARBA" id="ARBA00022478"/>
    </source>
</evidence>
<dbReference type="InterPro" id="IPR038120">
    <property type="entry name" value="Rpb1_funnel_sf"/>
</dbReference>
<dbReference type="Gene3D" id="6.10.250.2940">
    <property type="match status" value="1"/>
</dbReference>
<dbReference type="Gene3D" id="3.30.70.2850">
    <property type="match status" value="1"/>
</dbReference>
<evidence type="ECO:0000313" key="15">
    <source>
        <dbReference type="EMBL" id="KAE8098825.1"/>
    </source>
</evidence>
<dbReference type="Pfam" id="PF00623">
    <property type="entry name" value="RNA_pol_Rpb1_2"/>
    <property type="match status" value="1"/>
</dbReference>
<dbReference type="GO" id="GO:0003677">
    <property type="term" value="F:DNA binding"/>
    <property type="evidence" value="ECO:0007669"/>
    <property type="project" value="InterPro"/>
</dbReference>
<dbReference type="EMBL" id="CM017327">
    <property type="protein sequence ID" value="KAE8098825.1"/>
    <property type="molecule type" value="Genomic_DNA"/>
</dbReference>
<keyword evidence="10" id="KW-0539">Nucleus</keyword>
<feature type="region of interest" description="Disordered" evidence="13">
    <location>
        <begin position="1322"/>
        <end position="1454"/>
    </location>
</feature>
<dbReference type="InterPro" id="IPR006592">
    <property type="entry name" value="RNA_pol_N"/>
</dbReference>
<keyword evidence="16" id="KW-1185">Reference proteome</keyword>
<dbReference type="InterPro" id="IPR007081">
    <property type="entry name" value="RNA_pol_Rpb1_5"/>
</dbReference>
<dbReference type="InterPro" id="IPR000722">
    <property type="entry name" value="RNA_pol_asu"/>
</dbReference>
<evidence type="ECO:0000313" key="16">
    <source>
        <dbReference type="Proteomes" id="UP000327013"/>
    </source>
</evidence>
<dbReference type="InterPro" id="IPR045867">
    <property type="entry name" value="DNA-dir_RpoC_beta_prime"/>
</dbReference>
<protein>
    <recommendedName>
        <fullName evidence="12">DNA-directed RNA polymerase subunit</fullName>
        <ecNumber evidence="12">2.7.7.6</ecNumber>
    </recommendedName>
</protein>
<keyword evidence="3 12" id="KW-0240">DNA-directed RNA polymerase</keyword>
<dbReference type="InterPro" id="IPR007066">
    <property type="entry name" value="RNA_pol_Rpb1_3"/>
</dbReference>
<evidence type="ECO:0000256" key="11">
    <source>
        <dbReference type="ARBA" id="ARBA00048552"/>
    </source>
</evidence>
<keyword evidence="5 12" id="KW-0548">Nucleotidyltransferase</keyword>
<reference evidence="15 16" key="1">
    <citation type="submission" date="2019-06" db="EMBL/GenBank/DDBJ databases">
        <title>A chromosomal-level reference genome of Carpinus fangiana (Coryloideae, Betulaceae).</title>
        <authorList>
            <person name="Yang X."/>
            <person name="Wang Z."/>
            <person name="Zhang L."/>
            <person name="Hao G."/>
            <person name="Liu J."/>
            <person name="Yang Y."/>
        </authorList>
    </citation>
    <scope>NUCLEOTIDE SEQUENCE [LARGE SCALE GENOMIC DNA]</scope>
    <source>
        <strain evidence="15">Cfa_2016G</strain>
        <tissue evidence="15">Leaf</tissue>
    </source>
</reference>
<comment type="catalytic activity">
    <reaction evidence="11 12">
        <text>RNA(n) + a ribonucleoside 5'-triphosphate = RNA(n+1) + diphosphate</text>
        <dbReference type="Rhea" id="RHEA:21248"/>
        <dbReference type="Rhea" id="RHEA-COMP:14527"/>
        <dbReference type="Rhea" id="RHEA-COMP:17342"/>
        <dbReference type="ChEBI" id="CHEBI:33019"/>
        <dbReference type="ChEBI" id="CHEBI:61557"/>
        <dbReference type="ChEBI" id="CHEBI:140395"/>
        <dbReference type="EC" id="2.7.7.6"/>
    </reaction>
</comment>
<comment type="function">
    <text evidence="12">DNA-dependent RNA polymerase catalyzes the transcription of DNA into RNA using the four ribonucleoside triphosphates as substrates.</text>
</comment>
<dbReference type="FunFam" id="1.10.274.100:FF:000015">
    <property type="entry name" value="DNA-directed RNA polymerase subunit"/>
    <property type="match status" value="1"/>
</dbReference>
<dbReference type="InterPro" id="IPR042102">
    <property type="entry name" value="RNA_pol_Rpb1_3_sf"/>
</dbReference>
<dbReference type="PANTHER" id="PTHR19376:SF11">
    <property type="entry name" value="DNA-DIRECTED RNA POLYMERASE I SUBUNIT RPA1"/>
    <property type="match status" value="1"/>
</dbReference>
<dbReference type="SMART" id="SM00663">
    <property type="entry name" value="RPOLA_N"/>
    <property type="match status" value="1"/>
</dbReference>
<evidence type="ECO:0000256" key="5">
    <source>
        <dbReference type="ARBA" id="ARBA00022695"/>
    </source>
</evidence>
<dbReference type="InterPro" id="IPR007083">
    <property type="entry name" value="RNA_pol_Rpb1_4"/>
</dbReference>
<dbReference type="FunFam" id="1.10.150.390:FF:000005">
    <property type="entry name" value="DNA-directed RNA polymerase subunit"/>
    <property type="match status" value="1"/>
</dbReference>
<dbReference type="PANTHER" id="PTHR19376">
    <property type="entry name" value="DNA-DIRECTED RNA POLYMERASE"/>
    <property type="match status" value="1"/>
</dbReference>
<comment type="similarity">
    <text evidence="2 12">Belongs to the RNA polymerase beta' chain family.</text>
</comment>
<gene>
    <name evidence="15" type="ORF">FH972_016860</name>
</gene>
<dbReference type="GO" id="GO:0046872">
    <property type="term" value="F:metal ion binding"/>
    <property type="evidence" value="ECO:0007669"/>
    <property type="project" value="UniProtKB-KW"/>
</dbReference>
<keyword evidence="4 12" id="KW-0808">Transferase</keyword>
<accession>A0A5N6RJ74</accession>
<dbReference type="OrthoDB" id="270392at2759"/>
<dbReference type="Gene3D" id="4.10.860.120">
    <property type="entry name" value="RNA polymerase II, clamp domain"/>
    <property type="match status" value="1"/>
</dbReference>
<evidence type="ECO:0000259" key="14">
    <source>
        <dbReference type="SMART" id="SM00663"/>
    </source>
</evidence>
<keyword evidence="8" id="KW-0460">Magnesium</keyword>
<feature type="compositionally biased region" description="Basic and acidic residues" evidence="13">
    <location>
        <begin position="1399"/>
        <end position="1425"/>
    </location>
</feature>
<dbReference type="InterPro" id="IPR007080">
    <property type="entry name" value="RNA_pol_Rpb1_1"/>
</dbReference>
<evidence type="ECO:0000256" key="13">
    <source>
        <dbReference type="SAM" id="MobiDB-lite"/>
    </source>
</evidence>
<keyword evidence="6" id="KW-0479">Metal-binding</keyword>
<dbReference type="Gene3D" id="3.30.1490.180">
    <property type="entry name" value="RNA polymerase ii"/>
    <property type="match status" value="1"/>
</dbReference>
<dbReference type="Gene3D" id="1.10.150.390">
    <property type="match status" value="1"/>
</dbReference>
<evidence type="ECO:0000256" key="6">
    <source>
        <dbReference type="ARBA" id="ARBA00022723"/>
    </source>
</evidence>
<dbReference type="InterPro" id="IPR015699">
    <property type="entry name" value="DNA-dir_RNA_pol1_lsu_N"/>
</dbReference>
<dbReference type="Pfam" id="PF05000">
    <property type="entry name" value="RNA_pol_Rpb1_4"/>
    <property type="match status" value="1"/>
</dbReference>
<evidence type="ECO:0000256" key="10">
    <source>
        <dbReference type="ARBA" id="ARBA00023242"/>
    </source>
</evidence>
<comment type="subcellular location">
    <subcellularLocation>
        <location evidence="1">Nucleus</location>
    </subcellularLocation>
</comment>
<dbReference type="FunFam" id="2.40.40.20:FF:000019">
    <property type="entry name" value="DNA-directed RNA polymerase II subunit RPB1"/>
    <property type="match status" value="1"/>
</dbReference>
<evidence type="ECO:0000256" key="1">
    <source>
        <dbReference type="ARBA" id="ARBA00004123"/>
    </source>
</evidence>
<feature type="compositionally biased region" description="Acidic residues" evidence="13">
    <location>
        <begin position="1375"/>
        <end position="1392"/>
    </location>
</feature>
<dbReference type="GO" id="GO:0006351">
    <property type="term" value="P:DNA-templated transcription"/>
    <property type="evidence" value="ECO:0007669"/>
    <property type="project" value="InterPro"/>
</dbReference>
<dbReference type="CDD" id="cd02735">
    <property type="entry name" value="RNAP_I_Rpa1_C"/>
    <property type="match status" value="1"/>
</dbReference>
<feature type="domain" description="RNA polymerase N-terminal" evidence="14">
    <location>
        <begin position="341"/>
        <end position="660"/>
    </location>
</feature>
<evidence type="ECO:0000256" key="12">
    <source>
        <dbReference type="RuleBase" id="RU004279"/>
    </source>
</evidence>
<evidence type="ECO:0000256" key="9">
    <source>
        <dbReference type="ARBA" id="ARBA00023163"/>
    </source>
</evidence>
<dbReference type="Gene3D" id="2.40.40.20">
    <property type="match status" value="1"/>
</dbReference>
<evidence type="ECO:0000256" key="7">
    <source>
        <dbReference type="ARBA" id="ARBA00022833"/>
    </source>
</evidence>
<dbReference type="EC" id="2.7.7.6" evidence="12"/>
<name>A0A5N6RJ74_9ROSI</name>
<dbReference type="InterPro" id="IPR047107">
    <property type="entry name" value="DNA-dir_RNA_pol1_lsu_C"/>
</dbReference>
<feature type="compositionally biased region" description="Polar residues" evidence="13">
    <location>
        <begin position="1327"/>
        <end position="1341"/>
    </location>
</feature>
<dbReference type="Pfam" id="PF04998">
    <property type="entry name" value="RNA_pol_Rpb1_5"/>
    <property type="match status" value="1"/>
</dbReference>
<sequence>MAQPLEGTTKSFEAVRFSFFTDEEVRKHSVVKITNPILLDSMDRPVPGGLYDPKLCPLDEGTPCKTCGQRLLLCPGHFGHIDLVLSAYNPLLFNILHSLLQSTCFFCHHFRASRSQVETCVSQLELIVKGDIVGAKRLDLDTSSETSYPDDIDVSQYNDKEHLCNQGWTSLQFTEAMSALRKLLKPRSGVCKNCEARNPKISKPTFGWFYMSGMSGGNARRNAIQGCKVGRSLTGGTNGKTLLEVQNTNDKTPLGDVVDTAETETSSATCSGAQDSPTRRHRRKGGEVPLEFFKQKGLFSGPLLPSEVKEIVKLLWENERQLCSFICDIQQQGLQKKDAYSMFFLETILVPPTKFRPPAKAAGSVMEHPQTVLLNKVLQSNISLGNAHVNNLEYSKIERHWMDLQQSINVLFDNKTATGQGRRDISSGICQLLEKKEGIFRQKMMGKRVNFACRSVISPDPYLAVNEIGIPPYFALRLTYPERVTRWNVEKLRKAVTNGPDIHPGATHYIDTIIPAGQSQKERDRRTSISRKVPSSQGLLTQHGKGCDYEFEGKFVRRHLQDGDIVLVNRQPTLHKPSIMAHVVRVLKGEKTIRMHYANCSTYNADFDGDEMNVHFPQDEISRSEAYNIVNANNQYVKPTSGEPIRSLIQDHIISAVLLTKKDTFFNRDQFNQLLYCAGLSASSPVPFFGKFGQKVCILNSEDEMKPLLPAIWKPEPLWTGKQVISALLNHITKGHPPFSVEKDAKLPRDFFKSRSNEDELDKEKLRGGRKVDEDASKRKEPDEDKLLIYKNDLVRGVIDKAQFGEYGLVHMVHELYGSNTAGILLSALSRLLTNFLQMHAATCGVDDLLLMSKKDYEREKNLQDCEKVGEDVHLLFVNGKGGDEIDADVLRVNIEKKIRSNGESAITDLDRKMISRLNEELSKNFFKELLSKGLYKPSGKNCISLMTTSGAKGATVNFQQISSHLGQQELEGKRVPRMVSGKTLPCFSPWDWAARAGGFIIDRFLSGLHLQEYYFHCMAGREGLVDTAVKTSRSGYLQRCLIKNLECLKICYDHTVRDADGSIVQFRYGEDGVDVHQTSFMANFEALAANQEIMFTKSCQELHKSNSYIKELPYALKEKARDIMHKFSLKKRNPDILKEEDFLKLMEHKYVLSLAQPGEPVGVLAGQSVGEPSTQMTLNTFHLAGRGEMNVTLGIPRLQEILMTASSDIKTPVMTCPFQLGSSKEDASCLADKLKKITVADIIKSMKVSVMPAAVHNHQNCRIYKLEMMLYIPENYPKHTDISLEDWEESLKVVFVRELEDAIQNHLLLLSKINGIKNFMPDSKSDASNGTNDDVPGNTSERQEDNDDDDDDVDDGGSEDLGLDAQKRKQQATDEMDYEDTSDEEPNEEELTSGSESEIDHVENEIEVNKDDVIGMPGAKDKTSELSGPGKSSKKKLGGKKNQPEVKKKKSSRRKLVKKEYDRECFVKAKGMHFEVHFRFIDEPHILLAQIALKTAKKVYIQSFGKIDGCKVISCKEKQVIYYGVNPKDRKSISPAEKEKLPALQTTGVDFSTLWQFQDALDVRYLYSNNIHAMLTTYGVEAARETIIREIQHVFGSYGISVNMRHLTLIADYMTHSGGYRPMNRLGGIAESISPFCKMSFETASKFIVGASYHGETDDLETPSARICVGLPVKMGTGCVDLMQNLKI</sequence>
<evidence type="ECO:0000256" key="4">
    <source>
        <dbReference type="ARBA" id="ARBA00022679"/>
    </source>
</evidence>
<evidence type="ECO:0000256" key="8">
    <source>
        <dbReference type="ARBA" id="ARBA00022842"/>
    </source>
</evidence>
<dbReference type="Gene3D" id="1.10.274.100">
    <property type="entry name" value="RNA polymerase Rpb1, domain 3"/>
    <property type="match status" value="1"/>
</dbReference>
<dbReference type="SUPFAM" id="SSF64484">
    <property type="entry name" value="beta and beta-prime subunits of DNA dependent RNA-polymerase"/>
    <property type="match status" value="1"/>
</dbReference>
<proteinExistence type="inferred from homology"/>